<sequence length="405" mass="43978">MNIIAILIIAAFLVTSCNSQNNGERATGQTHEHVDGDGHDHENEPGHDHSKEDGHDHAGESTEKGHSDEIGFTREQAEAAGLETEIVKPSSFRSVIQTSGQIQALQGDEQTIVATSSGILFFTNASITEGTSVKNGESVASISAKNLQDGDPVLKAKLAFETAEKEFRRAEKLVADKIISAKEFEQTRMRYETARAAYEGQANNFTAKGVSVTSPIAGYIKSRLAGSGEYVSVGQPIAVVAQNRRLQLRADVSENYFKQLRNIQSANFKTAYDDVVYRLSDLNGRLLSYGKTATGGASYIPVTFEFDNIGDIVPGSFTDVYLLFGVRENVLSVPVSALTEEQGLQFVYLQIEDEIFRKQEVTPGQSDGTRVEILKGLKIGDKVVTKGTYQVKLATASTAIPGHNH</sequence>
<protein>
    <submittedName>
        <fullName evidence="5">Efflux transporter, RND family, MFP subunit</fullName>
    </submittedName>
</protein>
<dbReference type="InterPro" id="IPR006143">
    <property type="entry name" value="RND_pump_MFP"/>
</dbReference>
<dbReference type="EMBL" id="AGXG01000001">
    <property type="protein sequence ID" value="EIY40290.1"/>
    <property type="molecule type" value="Genomic_DNA"/>
</dbReference>
<comment type="caution">
    <text evidence="5">The sequence shown here is derived from an EMBL/GenBank/DDBJ whole genome shotgun (WGS) entry which is preliminary data.</text>
</comment>
<dbReference type="InterPro" id="IPR051909">
    <property type="entry name" value="MFP_Cation_Efflux"/>
</dbReference>
<dbReference type="GO" id="GO:0016020">
    <property type="term" value="C:membrane"/>
    <property type="evidence" value="ECO:0007669"/>
    <property type="project" value="InterPro"/>
</dbReference>
<dbReference type="GO" id="GO:0060003">
    <property type="term" value="P:copper ion export"/>
    <property type="evidence" value="ECO:0007669"/>
    <property type="project" value="TreeGrafter"/>
</dbReference>
<dbReference type="GO" id="GO:0022857">
    <property type="term" value="F:transmembrane transporter activity"/>
    <property type="evidence" value="ECO:0007669"/>
    <property type="project" value="InterPro"/>
</dbReference>
<dbReference type="AlphaFoldDB" id="I8WNY5"/>
<evidence type="ECO:0000256" key="2">
    <source>
        <dbReference type="ARBA" id="ARBA00022448"/>
    </source>
</evidence>
<evidence type="ECO:0000256" key="3">
    <source>
        <dbReference type="SAM" id="MobiDB-lite"/>
    </source>
</evidence>
<dbReference type="Gene3D" id="1.10.287.470">
    <property type="entry name" value="Helix hairpin bin"/>
    <property type="match status" value="1"/>
</dbReference>
<accession>I8WNY5</accession>
<dbReference type="Gene3D" id="2.40.420.20">
    <property type="match status" value="1"/>
</dbReference>
<evidence type="ECO:0000313" key="6">
    <source>
        <dbReference type="Proteomes" id="UP000003741"/>
    </source>
</evidence>
<organism evidence="5 6">
    <name type="scientific">Bacteroides cellulosilyticus CL02T12C19</name>
    <dbReference type="NCBI Taxonomy" id="997874"/>
    <lineage>
        <taxon>Bacteria</taxon>
        <taxon>Pseudomonadati</taxon>
        <taxon>Bacteroidota</taxon>
        <taxon>Bacteroidia</taxon>
        <taxon>Bacteroidales</taxon>
        <taxon>Bacteroidaceae</taxon>
        <taxon>Bacteroides</taxon>
    </lineage>
</organism>
<dbReference type="PANTHER" id="PTHR30097:SF4">
    <property type="entry name" value="SLR6042 PROTEIN"/>
    <property type="match status" value="1"/>
</dbReference>
<dbReference type="SUPFAM" id="SSF111369">
    <property type="entry name" value="HlyD-like secretion proteins"/>
    <property type="match status" value="1"/>
</dbReference>
<name>I8WNY5_9BACE</name>
<dbReference type="Gene3D" id="2.40.50.100">
    <property type="match status" value="1"/>
</dbReference>
<feature type="compositionally biased region" description="Basic and acidic residues" evidence="3">
    <location>
        <begin position="30"/>
        <end position="69"/>
    </location>
</feature>
<dbReference type="PATRIC" id="fig|997874.3.peg.141"/>
<dbReference type="Proteomes" id="UP000003741">
    <property type="component" value="Unassembled WGS sequence"/>
</dbReference>
<dbReference type="GO" id="GO:0015679">
    <property type="term" value="P:plasma membrane copper ion transport"/>
    <property type="evidence" value="ECO:0007669"/>
    <property type="project" value="TreeGrafter"/>
</dbReference>
<proteinExistence type="inferred from homology"/>
<dbReference type="InterPro" id="IPR058649">
    <property type="entry name" value="CzcB_C"/>
</dbReference>
<dbReference type="HOGENOM" id="CLU_041892_0_0_10"/>
<keyword evidence="2" id="KW-0813">Transport</keyword>
<feature type="domain" description="CzcB-like C-terminal circularly permuted SH3-like" evidence="4">
    <location>
        <begin position="332"/>
        <end position="392"/>
    </location>
</feature>
<reference evidence="5 6" key="1">
    <citation type="submission" date="2012-02" db="EMBL/GenBank/DDBJ databases">
        <title>The Genome Sequence of Bacteroides cellulosilyticus CL02T12C19.</title>
        <authorList>
            <consortium name="The Broad Institute Genome Sequencing Platform"/>
            <person name="Earl A."/>
            <person name="Ward D."/>
            <person name="Feldgarden M."/>
            <person name="Gevers D."/>
            <person name="Zitomersky N.L."/>
            <person name="Coyne M.J."/>
            <person name="Comstock L.E."/>
            <person name="Young S.K."/>
            <person name="Zeng Q."/>
            <person name="Gargeya S."/>
            <person name="Fitzgerald M."/>
            <person name="Haas B."/>
            <person name="Abouelleil A."/>
            <person name="Alvarado L."/>
            <person name="Arachchi H.M."/>
            <person name="Berlin A."/>
            <person name="Chapman S.B."/>
            <person name="Gearin G."/>
            <person name="Goldberg J."/>
            <person name="Griggs A."/>
            <person name="Gujja S."/>
            <person name="Hansen M."/>
            <person name="Heiman D."/>
            <person name="Howarth C."/>
            <person name="Larimer J."/>
            <person name="Lui A."/>
            <person name="MacDonald P.J.P."/>
            <person name="McCowen C."/>
            <person name="Montmayeur A."/>
            <person name="Murphy C."/>
            <person name="Neiman D."/>
            <person name="Pearson M."/>
            <person name="Priest M."/>
            <person name="Roberts A."/>
            <person name="Saif S."/>
            <person name="Shea T."/>
            <person name="Sisk P."/>
            <person name="Stolte C."/>
            <person name="Sykes S."/>
            <person name="Wortman J."/>
            <person name="Nusbaum C."/>
            <person name="Birren B."/>
        </authorList>
    </citation>
    <scope>NUCLEOTIDE SEQUENCE [LARGE SCALE GENOMIC DNA]</scope>
    <source>
        <strain evidence="5 6">CL02T12C19</strain>
    </source>
</reference>
<comment type="similarity">
    <text evidence="1">Belongs to the membrane fusion protein (MFP) (TC 8.A.1) family.</text>
</comment>
<dbReference type="PANTHER" id="PTHR30097">
    <property type="entry name" value="CATION EFFLUX SYSTEM PROTEIN CUSB"/>
    <property type="match status" value="1"/>
</dbReference>
<dbReference type="GO" id="GO:0030313">
    <property type="term" value="C:cell envelope"/>
    <property type="evidence" value="ECO:0007669"/>
    <property type="project" value="TreeGrafter"/>
</dbReference>
<evidence type="ECO:0000256" key="1">
    <source>
        <dbReference type="ARBA" id="ARBA00009477"/>
    </source>
</evidence>
<gene>
    <name evidence="5" type="ORF">HMPREF1062_00133</name>
</gene>
<feature type="region of interest" description="Disordered" evidence="3">
    <location>
        <begin position="22"/>
        <end position="69"/>
    </location>
</feature>
<evidence type="ECO:0000313" key="5">
    <source>
        <dbReference type="EMBL" id="EIY40290.1"/>
    </source>
</evidence>
<evidence type="ECO:0000259" key="4">
    <source>
        <dbReference type="Pfam" id="PF25975"/>
    </source>
</evidence>
<dbReference type="Pfam" id="PF25975">
    <property type="entry name" value="CzcB_C"/>
    <property type="match status" value="1"/>
</dbReference>
<keyword evidence="6" id="KW-1185">Reference proteome</keyword>
<dbReference type="NCBIfam" id="TIGR01730">
    <property type="entry name" value="RND_mfp"/>
    <property type="match status" value="1"/>
</dbReference>